<accession>A0A392RD70</accession>
<reference evidence="2 3" key="1">
    <citation type="journal article" date="2018" name="Front. Plant Sci.">
        <title>Red Clover (Trifolium pratense) and Zigzag Clover (T. medium) - A Picture of Genomic Similarities and Differences.</title>
        <authorList>
            <person name="Dluhosova J."/>
            <person name="Istvanek J."/>
            <person name="Nedelnik J."/>
            <person name="Repkova J."/>
        </authorList>
    </citation>
    <scope>NUCLEOTIDE SEQUENCE [LARGE SCALE GENOMIC DNA]</scope>
    <source>
        <strain evidence="3">cv. 10/8</strain>
        <tissue evidence="2">Leaf</tissue>
    </source>
</reference>
<keyword evidence="3" id="KW-1185">Reference proteome</keyword>
<organism evidence="2 3">
    <name type="scientific">Trifolium medium</name>
    <dbReference type="NCBI Taxonomy" id="97028"/>
    <lineage>
        <taxon>Eukaryota</taxon>
        <taxon>Viridiplantae</taxon>
        <taxon>Streptophyta</taxon>
        <taxon>Embryophyta</taxon>
        <taxon>Tracheophyta</taxon>
        <taxon>Spermatophyta</taxon>
        <taxon>Magnoliopsida</taxon>
        <taxon>eudicotyledons</taxon>
        <taxon>Gunneridae</taxon>
        <taxon>Pentapetalae</taxon>
        <taxon>rosids</taxon>
        <taxon>fabids</taxon>
        <taxon>Fabales</taxon>
        <taxon>Fabaceae</taxon>
        <taxon>Papilionoideae</taxon>
        <taxon>50 kb inversion clade</taxon>
        <taxon>NPAAA clade</taxon>
        <taxon>Hologalegina</taxon>
        <taxon>IRL clade</taxon>
        <taxon>Trifolieae</taxon>
        <taxon>Trifolium</taxon>
    </lineage>
</organism>
<dbReference type="AlphaFoldDB" id="A0A392RD70"/>
<sequence>MANPGELGLVTSPGDYQELRLATSRTSPGDSTQSGVLLGGLT</sequence>
<dbReference type="Proteomes" id="UP000265520">
    <property type="component" value="Unassembled WGS sequence"/>
</dbReference>
<feature type="compositionally biased region" description="Polar residues" evidence="1">
    <location>
        <begin position="23"/>
        <end position="35"/>
    </location>
</feature>
<evidence type="ECO:0000313" key="3">
    <source>
        <dbReference type="Proteomes" id="UP000265520"/>
    </source>
</evidence>
<dbReference type="EMBL" id="LXQA010205056">
    <property type="protein sequence ID" value="MCI33525.1"/>
    <property type="molecule type" value="Genomic_DNA"/>
</dbReference>
<name>A0A392RD70_9FABA</name>
<feature type="region of interest" description="Disordered" evidence="1">
    <location>
        <begin position="21"/>
        <end position="42"/>
    </location>
</feature>
<protein>
    <submittedName>
        <fullName evidence="2">Uncharacterized protein</fullName>
    </submittedName>
</protein>
<proteinExistence type="predicted"/>
<comment type="caution">
    <text evidence="2">The sequence shown here is derived from an EMBL/GenBank/DDBJ whole genome shotgun (WGS) entry which is preliminary data.</text>
</comment>
<evidence type="ECO:0000313" key="2">
    <source>
        <dbReference type="EMBL" id="MCI33525.1"/>
    </source>
</evidence>
<evidence type="ECO:0000256" key="1">
    <source>
        <dbReference type="SAM" id="MobiDB-lite"/>
    </source>
</evidence>